<organism evidence="1 2">
    <name type="scientific">Mycena belliarum</name>
    <dbReference type="NCBI Taxonomy" id="1033014"/>
    <lineage>
        <taxon>Eukaryota</taxon>
        <taxon>Fungi</taxon>
        <taxon>Dikarya</taxon>
        <taxon>Basidiomycota</taxon>
        <taxon>Agaricomycotina</taxon>
        <taxon>Agaricomycetes</taxon>
        <taxon>Agaricomycetidae</taxon>
        <taxon>Agaricales</taxon>
        <taxon>Marasmiineae</taxon>
        <taxon>Mycenaceae</taxon>
        <taxon>Mycena</taxon>
    </lineage>
</organism>
<sequence>MTFRKLLREVRVRLCLSPATTAQVRTPDNPGSGPQKLAMLAQGLRFAEKAGEAAGIPYLKGAVGLAIEVVECVEGYRTNNEELTQLALSCSTLVKDIVDLVNGAGGDLSTSMQKLVEDLRGTLQKIVQAARAIVDSGNPARRFLAHKDNTYRIDRLAREDDVYSPSSIVLKEYFADGAGWIAFSGKIGEGGENLIIKRYVHPDASTRRAMHEADTRTFKRHWFVYISTFMTMVADICSRHANLLQYKGRSRLGTDQPYNLLRGITSDRVADYIALKFAENNHQGSCEALKLLKDLTNALAYIVGTTDSSPLNISNVHLNESGHVVVVDLEPKLVVNKQSKNDMPHWRGWQEICIELLTGDPAYEPNPAIEYSADPSSRQRLEFLRPILGHIHYGGVRFKETSIEMAFKSEGPVLHQALRELRNMRRSTKLHYTAHFREPLDVDVGDIGYITGDPPQFIRLANVRSRIGDKWTDEPRVIEPLRFLPADQWATTVVSGVIRYVLAEYVSSLSPYLIPA</sequence>
<dbReference type="InterPro" id="IPR036537">
    <property type="entry name" value="Adaptor_Cbl_N_dom_sf"/>
</dbReference>
<dbReference type="Proteomes" id="UP001222325">
    <property type="component" value="Unassembled WGS sequence"/>
</dbReference>
<protein>
    <submittedName>
        <fullName evidence="1">Uncharacterized protein</fullName>
    </submittedName>
</protein>
<dbReference type="EMBL" id="JARJCN010000018">
    <property type="protein sequence ID" value="KAJ7092472.1"/>
    <property type="molecule type" value="Genomic_DNA"/>
</dbReference>
<dbReference type="Gene3D" id="1.20.930.20">
    <property type="entry name" value="Adaptor protein Cbl, N-terminal domain"/>
    <property type="match status" value="1"/>
</dbReference>
<dbReference type="GO" id="GO:0007166">
    <property type="term" value="P:cell surface receptor signaling pathway"/>
    <property type="evidence" value="ECO:0007669"/>
    <property type="project" value="InterPro"/>
</dbReference>
<comment type="caution">
    <text evidence="1">The sequence shown here is derived from an EMBL/GenBank/DDBJ whole genome shotgun (WGS) entry which is preliminary data.</text>
</comment>
<name>A0AAD6XTZ1_9AGAR</name>
<evidence type="ECO:0000313" key="1">
    <source>
        <dbReference type="EMBL" id="KAJ7092472.1"/>
    </source>
</evidence>
<proteinExistence type="predicted"/>
<accession>A0AAD6XTZ1</accession>
<keyword evidence="2" id="KW-1185">Reference proteome</keyword>
<gene>
    <name evidence="1" type="ORF">B0H15DRAFT_175232</name>
</gene>
<dbReference type="CDD" id="cd21037">
    <property type="entry name" value="MLKL_NTD"/>
    <property type="match status" value="1"/>
</dbReference>
<evidence type="ECO:0000313" key="2">
    <source>
        <dbReference type="Proteomes" id="UP001222325"/>
    </source>
</evidence>
<dbReference type="AlphaFoldDB" id="A0AAD6XTZ1"/>
<reference evidence="1" key="1">
    <citation type="submission" date="2023-03" db="EMBL/GenBank/DDBJ databases">
        <title>Massive genome expansion in bonnet fungi (Mycena s.s.) driven by repeated elements and novel gene families across ecological guilds.</title>
        <authorList>
            <consortium name="Lawrence Berkeley National Laboratory"/>
            <person name="Harder C.B."/>
            <person name="Miyauchi S."/>
            <person name="Viragh M."/>
            <person name="Kuo A."/>
            <person name="Thoen E."/>
            <person name="Andreopoulos B."/>
            <person name="Lu D."/>
            <person name="Skrede I."/>
            <person name="Drula E."/>
            <person name="Henrissat B."/>
            <person name="Morin E."/>
            <person name="Kohler A."/>
            <person name="Barry K."/>
            <person name="LaButti K."/>
            <person name="Morin E."/>
            <person name="Salamov A."/>
            <person name="Lipzen A."/>
            <person name="Mereny Z."/>
            <person name="Hegedus B."/>
            <person name="Baldrian P."/>
            <person name="Stursova M."/>
            <person name="Weitz H."/>
            <person name="Taylor A."/>
            <person name="Grigoriev I.V."/>
            <person name="Nagy L.G."/>
            <person name="Martin F."/>
            <person name="Kauserud H."/>
        </authorList>
    </citation>
    <scope>NUCLEOTIDE SEQUENCE</scope>
    <source>
        <strain evidence="1">CBHHK173m</strain>
    </source>
</reference>
<dbReference type="InterPro" id="IPR059179">
    <property type="entry name" value="MLKL-like_MCAfunc"/>
</dbReference>